<evidence type="ECO:0000313" key="5">
    <source>
        <dbReference type="EMBL" id="KAF2157141.1"/>
    </source>
</evidence>
<dbReference type="GO" id="GO:0047617">
    <property type="term" value="F:fatty acyl-CoA hydrolase activity"/>
    <property type="evidence" value="ECO:0007669"/>
    <property type="project" value="InterPro"/>
</dbReference>
<dbReference type="Gene3D" id="2.40.160.210">
    <property type="entry name" value="Acyl-CoA thioesterase, double hotdog domain"/>
    <property type="match status" value="1"/>
</dbReference>
<evidence type="ECO:0008006" key="7">
    <source>
        <dbReference type="Google" id="ProtNLM"/>
    </source>
</evidence>
<accession>A0A9P4J8R4</accession>
<dbReference type="PANTHER" id="PTHR11066:SF35">
    <property type="entry name" value="ACYL-COA THIOESTERASE II"/>
    <property type="match status" value="1"/>
</dbReference>
<name>A0A9P4J8R4_9PEZI</name>
<dbReference type="InterPro" id="IPR049449">
    <property type="entry name" value="TesB_ACOT8-like_N"/>
</dbReference>
<dbReference type="PANTHER" id="PTHR11066">
    <property type="entry name" value="ACYL-COA THIOESTERASE"/>
    <property type="match status" value="1"/>
</dbReference>
<dbReference type="InterPro" id="IPR029069">
    <property type="entry name" value="HotDog_dom_sf"/>
</dbReference>
<dbReference type="InterPro" id="IPR003703">
    <property type="entry name" value="Acyl_CoA_thio"/>
</dbReference>
<comment type="caution">
    <text evidence="5">The sequence shown here is derived from an EMBL/GenBank/DDBJ whole genome shotgun (WGS) entry which is preliminary data.</text>
</comment>
<feature type="domain" description="Acyl-CoA thioesterase-like C-terminal" evidence="4">
    <location>
        <begin position="200"/>
        <end position="342"/>
    </location>
</feature>
<gene>
    <name evidence="5" type="ORF">K461DRAFT_273277</name>
</gene>
<sequence length="353" mass="39615">MLAPTNVLSLYRINPDGEDDWRFRSAHPPNGMGPGDMAFGGSTLALAIHAAYHTLPQDRALNMRIYSVLGHFHGLTKSTIPLEIAVKSLRDTRSFATRQVTVQQALPPDTRKPRTTCVLLIDFIAKAGSRTLIAFSEAPLDKNITHHSKLDDLNEALEKEVKAGTTDPMFVRILSSYHALNHDLWHNRYCPEGVIGQISVGAKVERPTNQDTLPFAQRRSYDWLKSRHDLPEQSTPANRDQVLLPPHRSAASAAMFAHFLDTWMSVIVPWWAHMDARHAQVFATLDFALRFHVDDLDASAWHLRQHTAMAAGDERNYAQANLYREEAGKDHTLVATMTQTCALKGFERKAAKL</sequence>
<evidence type="ECO:0000256" key="2">
    <source>
        <dbReference type="ARBA" id="ARBA00022801"/>
    </source>
</evidence>
<dbReference type="EMBL" id="ML996081">
    <property type="protein sequence ID" value="KAF2157141.1"/>
    <property type="molecule type" value="Genomic_DNA"/>
</dbReference>
<dbReference type="GO" id="GO:0009062">
    <property type="term" value="P:fatty acid catabolic process"/>
    <property type="evidence" value="ECO:0007669"/>
    <property type="project" value="TreeGrafter"/>
</dbReference>
<proteinExistence type="inferred from homology"/>
<evidence type="ECO:0000259" key="3">
    <source>
        <dbReference type="Pfam" id="PF13622"/>
    </source>
</evidence>
<dbReference type="InterPro" id="IPR049450">
    <property type="entry name" value="ACOT8-like_C"/>
</dbReference>
<dbReference type="GO" id="GO:0006637">
    <property type="term" value="P:acyl-CoA metabolic process"/>
    <property type="evidence" value="ECO:0007669"/>
    <property type="project" value="InterPro"/>
</dbReference>
<comment type="similarity">
    <text evidence="1">Belongs to the C/M/P thioester hydrolase family.</text>
</comment>
<feature type="domain" description="Acyl-CoA thioesterase-like N-terminal HotDog" evidence="3">
    <location>
        <begin position="30"/>
        <end position="105"/>
    </location>
</feature>
<dbReference type="Pfam" id="PF13622">
    <property type="entry name" value="4HBT_3"/>
    <property type="match status" value="1"/>
</dbReference>
<dbReference type="SUPFAM" id="SSF54637">
    <property type="entry name" value="Thioesterase/thiol ester dehydrase-isomerase"/>
    <property type="match status" value="2"/>
</dbReference>
<evidence type="ECO:0000259" key="4">
    <source>
        <dbReference type="Pfam" id="PF20789"/>
    </source>
</evidence>
<reference evidence="5" key="1">
    <citation type="journal article" date="2020" name="Stud. Mycol.">
        <title>101 Dothideomycetes genomes: a test case for predicting lifestyles and emergence of pathogens.</title>
        <authorList>
            <person name="Haridas S."/>
            <person name="Albert R."/>
            <person name="Binder M."/>
            <person name="Bloem J."/>
            <person name="Labutti K."/>
            <person name="Salamov A."/>
            <person name="Andreopoulos B."/>
            <person name="Baker S."/>
            <person name="Barry K."/>
            <person name="Bills G."/>
            <person name="Bluhm B."/>
            <person name="Cannon C."/>
            <person name="Castanera R."/>
            <person name="Culley D."/>
            <person name="Daum C."/>
            <person name="Ezra D."/>
            <person name="Gonzalez J."/>
            <person name="Henrissat B."/>
            <person name="Kuo A."/>
            <person name="Liang C."/>
            <person name="Lipzen A."/>
            <person name="Lutzoni F."/>
            <person name="Magnuson J."/>
            <person name="Mondo S."/>
            <person name="Nolan M."/>
            <person name="Ohm R."/>
            <person name="Pangilinan J."/>
            <person name="Park H.-J."/>
            <person name="Ramirez L."/>
            <person name="Alfaro M."/>
            <person name="Sun H."/>
            <person name="Tritt A."/>
            <person name="Yoshinaga Y."/>
            <person name="Zwiers L.-H."/>
            <person name="Turgeon B."/>
            <person name="Goodwin S."/>
            <person name="Spatafora J."/>
            <person name="Crous P."/>
            <person name="Grigoriev I."/>
        </authorList>
    </citation>
    <scope>NUCLEOTIDE SEQUENCE</scope>
    <source>
        <strain evidence="5">CBS 260.36</strain>
    </source>
</reference>
<protein>
    <recommendedName>
        <fullName evidence="7">Acyl-CoA thioesterase II</fullName>
    </recommendedName>
</protein>
<dbReference type="Proteomes" id="UP000799439">
    <property type="component" value="Unassembled WGS sequence"/>
</dbReference>
<dbReference type="GO" id="GO:0005782">
    <property type="term" value="C:peroxisomal matrix"/>
    <property type="evidence" value="ECO:0007669"/>
    <property type="project" value="UniProtKB-SubCell"/>
</dbReference>
<dbReference type="Pfam" id="PF20789">
    <property type="entry name" value="4HBT_3C"/>
    <property type="match status" value="1"/>
</dbReference>
<dbReference type="OrthoDB" id="68328at2759"/>
<keyword evidence="6" id="KW-1185">Reference proteome</keyword>
<evidence type="ECO:0000313" key="6">
    <source>
        <dbReference type="Proteomes" id="UP000799439"/>
    </source>
</evidence>
<organism evidence="5 6">
    <name type="scientific">Myriangium duriaei CBS 260.36</name>
    <dbReference type="NCBI Taxonomy" id="1168546"/>
    <lineage>
        <taxon>Eukaryota</taxon>
        <taxon>Fungi</taxon>
        <taxon>Dikarya</taxon>
        <taxon>Ascomycota</taxon>
        <taxon>Pezizomycotina</taxon>
        <taxon>Dothideomycetes</taxon>
        <taxon>Dothideomycetidae</taxon>
        <taxon>Myriangiales</taxon>
        <taxon>Myriangiaceae</taxon>
        <taxon>Myriangium</taxon>
    </lineage>
</organism>
<dbReference type="AlphaFoldDB" id="A0A9P4J8R4"/>
<evidence type="ECO:0000256" key="1">
    <source>
        <dbReference type="ARBA" id="ARBA00006538"/>
    </source>
</evidence>
<dbReference type="InterPro" id="IPR042171">
    <property type="entry name" value="Acyl-CoA_hotdog"/>
</dbReference>
<keyword evidence="2" id="KW-0378">Hydrolase</keyword>
<dbReference type="CDD" id="cd03445">
    <property type="entry name" value="Thioesterase_II_repeat2"/>
    <property type="match status" value="1"/>
</dbReference>